<comment type="caution">
    <text evidence="1">The sequence shown here is derived from an EMBL/GenBank/DDBJ whole genome shotgun (WGS) entry which is preliminary data.</text>
</comment>
<dbReference type="EMBL" id="AAXW01000002">
    <property type="protein sequence ID" value="EAZ93423.1"/>
    <property type="molecule type" value="Genomic_DNA"/>
</dbReference>
<proteinExistence type="predicted"/>
<sequence length="21" mass="2494">MGKNFRFHQKTSLVFLSILIN</sequence>
<evidence type="ECO:0000313" key="2">
    <source>
        <dbReference type="Proteomes" id="UP000003781"/>
    </source>
</evidence>
<keyword evidence="2" id="KW-1185">Reference proteome</keyword>
<evidence type="ECO:0000313" key="1">
    <source>
        <dbReference type="EMBL" id="EAZ93423.1"/>
    </source>
</evidence>
<gene>
    <name evidence="1" type="ORF">CY0110_16547</name>
</gene>
<protein>
    <submittedName>
        <fullName evidence="1">Uncharacterized protein</fullName>
    </submittedName>
</protein>
<dbReference type="Proteomes" id="UP000003781">
    <property type="component" value="Unassembled WGS sequence"/>
</dbReference>
<name>A3IHZ1_9CHRO</name>
<accession>A3IHZ1</accession>
<organism evidence="1 2">
    <name type="scientific">Crocosphaera chwakensis CCY0110</name>
    <dbReference type="NCBI Taxonomy" id="391612"/>
    <lineage>
        <taxon>Bacteria</taxon>
        <taxon>Bacillati</taxon>
        <taxon>Cyanobacteriota</taxon>
        <taxon>Cyanophyceae</taxon>
        <taxon>Oscillatoriophycideae</taxon>
        <taxon>Chroococcales</taxon>
        <taxon>Aphanothecaceae</taxon>
        <taxon>Crocosphaera</taxon>
        <taxon>Crocosphaera chwakensis</taxon>
    </lineage>
</organism>
<reference evidence="1 2" key="1">
    <citation type="submission" date="2007-03" db="EMBL/GenBank/DDBJ databases">
        <authorList>
            <person name="Stal L."/>
            <person name="Ferriera S."/>
            <person name="Johnson J."/>
            <person name="Kravitz S."/>
            <person name="Beeson K."/>
            <person name="Sutton G."/>
            <person name="Rogers Y.-H."/>
            <person name="Friedman R."/>
            <person name="Frazier M."/>
            <person name="Venter J.C."/>
        </authorList>
    </citation>
    <scope>NUCLEOTIDE SEQUENCE [LARGE SCALE GENOMIC DNA]</scope>
    <source>
        <strain evidence="1 2">CCY0110</strain>
    </source>
</reference>
<dbReference type="AlphaFoldDB" id="A3IHZ1"/>